<dbReference type="EMBL" id="JAPMOU010000063">
    <property type="protein sequence ID" value="MDE1465449.1"/>
    <property type="molecule type" value="Genomic_DNA"/>
</dbReference>
<evidence type="ECO:0000313" key="2">
    <source>
        <dbReference type="EMBL" id="MDE1465449.1"/>
    </source>
</evidence>
<proteinExistence type="inferred from homology"/>
<dbReference type="Pfam" id="PF03692">
    <property type="entry name" value="CxxCxxCC"/>
    <property type="match status" value="1"/>
</dbReference>
<name>A0ABT5UK86_9GAMM</name>
<comment type="similarity">
    <text evidence="1">Belongs to the UPF0260 family.</text>
</comment>
<dbReference type="NCBIfam" id="NF003501">
    <property type="entry name" value="PRK05170.1-5"/>
    <property type="match status" value="1"/>
</dbReference>
<protein>
    <recommendedName>
        <fullName evidence="1">UPF0260 protein ORQ98_26135</fullName>
    </recommendedName>
</protein>
<gene>
    <name evidence="2" type="ORF">ORQ98_26135</name>
</gene>
<dbReference type="InterPro" id="IPR005358">
    <property type="entry name" value="Puta_zinc/iron-chelating_dom"/>
</dbReference>
<sequence length="147" mass="16711">MAKPLPFWQTKPLSAMNKVEWESLCDGCGLCCLHKLEDEDDGAVYYTQVSCRWLDHQSCRCQDYQHRQQHVAGCLDVRAAQPQVYDWLPPSCAYRLLAEGESLPNWHPLVSGDPDSVHQAGISLRGQMVAEHQVKEEDWPDYIIAIG</sequence>
<keyword evidence="3" id="KW-1185">Reference proteome</keyword>
<accession>A0ABT5UK86</accession>
<dbReference type="PANTHER" id="PTHR37421:SF1">
    <property type="entry name" value="UPF0260 PROTEIN YCGN"/>
    <property type="match status" value="1"/>
</dbReference>
<dbReference type="Proteomes" id="UP001528823">
    <property type="component" value="Unassembled WGS sequence"/>
</dbReference>
<reference evidence="2 3" key="1">
    <citation type="submission" date="2022-11" db="EMBL/GenBank/DDBJ databases">
        <title>Spartinivicinus poritis sp. nov., isolated from scleractinian coral Porites lutea.</title>
        <authorList>
            <person name="Zhang G."/>
            <person name="Cai L."/>
            <person name="Wei Q."/>
        </authorList>
    </citation>
    <scope>NUCLEOTIDE SEQUENCE [LARGE SCALE GENOMIC DNA]</scope>
    <source>
        <strain evidence="2 3">A2-2</strain>
    </source>
</reference>
<dbReference type="RefSeq" id="WP_274691755.1">
    <property type="nucleotide sequence ID" value="NZ_JAPMOU010000063.1"/>
</dbReference>
<dbReference type="HAMAP" id="MF_00676">
    <property type="entry name" value="UPF0260"/>
    <property type="match status" value="1"/>
</dbReference>
<evidence type="ECO:0000256" key="1">
    <source>
        <dbReference type="HAMAP-Rule" id="MF_00676"/>
    </source>
</evidence>
<dbReference type="NCBIfam" id="NF003507">
    <property type="entry name" value="PRK05170.2-5"/>
    <property type="match status" value="1"/>
</dbReference>
<dbReference type="PIRSF" id="PIRSF006173">
    <property type="entry name" value="UCP006173"/>
    <property type="match status" value="1"/>
</dbReference>
<organism evidence="2 3">
    <name type="scientific">Spartinivicinus poritis</name>
    <dbReference type="NCBI Taxonomy" id="2994640"/>
    <lineage>
        <taxon>Bacteria</taxon>
        <taxon>Pseudomonadati</taxon>
        <taxon>Pseudomonadota</taxon>
        <taxon>Gammaproteobacteria</taxon>
        <taxon>Oceanospirillales</taxon>
        <taxon>Zooshikellaceae</taxon>
        <taxon>Spartinivicinus</taxon>
    </lineage>
</organism>
<evidence type="ECO:0000313" key="3">
    <source>
        <dbReference type="Proteomes" id="UP001528823"/>
    </source>
</evidence>
<dbReference type="PANTHER" id="PTHR37421">
    <property type="entry name" value="UPF0260 PROTEIN YCGN"/>
    <property type="match status" value="1"/>
</dbReference>
<comment type="caution">
    <text evidence="2">The sequence shown here is derived from an EMBL/GenBank/DDBJ whole genome shotgun (WGS) entry which is preliminary data.</text>
</comment>
<dbReference type="InterPro" id="IPR008228">
    <property type="entry name" value="UCP006173"/>
</dbReference>